<dbReference type="PANTHER" id="PTHR34821:SF3">
    <property type="entry name" value="MEMBRANE PROTEIN"/>
    <property type="match status" value="1"/>
</dbReference>
<name>A0A268EV87_9BACL</name>
<reference evidence="3 4" key="1">
    <citation type="submission" date="2017-07" db="EMBL/GenBank/DDBJ databases">
        <title>Isolation and whole genome analysis of endospore-forming bacteria from heroin.</title>
        <authorList>
            <person name="Kalinowski J."/>
            <person name="Ahrens B."/>
            <person name="Al-Dilaimi A."/>
            <person name="Winkler A."/>
            <person name="Wibberg D."/>
            <person name="Schleenbecker U."/>
            <person name="Ruckert C."/>
            <person name="Wolfel R."/>
            <person name="Grass G."/>
        </authorList>
    </citation>
    <scope>NUCLEOTIDE SEQUENCE [LARGE SCALE GENOMIC DNA]</scope>
    <source>
        <strain evidence="3 4">7537-G1</strain>
    </source>
</reference>
<feature type="transmembrane region" description="Helical" evidence="1">
    <location>
        <begin position="93"/>
        <end position="111"/>
    </location>
</feature>
<sequence length="160" mass="17440">MVLGLFLALIAGSLVGLQNVFNTKVNRHTGTWTTTTLVLGLGFAASFMIGMFADREGMTGFLPHMQTWFWFSGLIGVGVVTCMVQGMRLLGPTFAVAITMTSQLGLALLFDTRGWLGLQQVPFTLHQLIGVLVFVAGIFVFKLGGARERLKETVRRPGME</sequence>
<reference evidence="2 5" key="2">
    <citation type="submission" date="2019-11" db="EMBL/GenBank/DDBJ databases">
        <title>Draft genome sequences of five Paenibacillus species of dairy origin.</title>
        <authorList>
            <person name="Olajide A.M."/>
            <person name="Chen S."/>
            <person name="Lapointe G."/>
        </authorList>
    </citation>
    <scope>NUCLEOTIDE SEQUENCE [LARGE SCALE GENOMIC DNA]</scope>
    <source>
        <strain evidence="2 5">3CS1</strain>
    </source>
</reference>
<organism evidence="3 4">
    <name type="scientific">Paenibacillus campinasensis</name>
    <dbReference type="NCBI Taxonomy" id="66347"/>
    <lineage>
        <taxon>Bacteria</taxon>
        <taxon>Bacillati</taxon>
        <taxon>Bacillota</taxon>
        <taxon>Bacilli</taxon>
        <taxon>Bacillales</taxon>
        <taxon>Paenibacillaceae</taxon>
        <taxon>Paenibacillus</taxon>
    </lineage>
</organism>
<dbReference type="InterPro" id="IPR006750">
    <property type="entry name" value="YdcZ"/>
</dbReference>
<proteinExistence type="predicted"/>
<comment type="caution">
    <text evidence="3">The sequence shown here is derived from an EMBL/GenBank/DDBJ whole genome shotgun (WGS) entry which is preliminary data.</text>
</comment>
<keyword evidence="1" id="KW-0812">Transmembrane</keyword>
<evidence type="ECO:0000313" key="4">
    <source>
        <dbReference type="Proteomes" id="UP000215596"/>
    </source>
</evidence>
<evidence type="ECO:0000313" key="2">
    <source>
        <dbReference type="EMBL" id="MUG66885.1"/>
    </source>
</evidence>
<dbReference type="AlphaFoldDB" id="A0A268EV87"/>
<dbReference type="OrthoDB" id="2382207at2"/>
<feature type="transmembrane region" description="Helical" evidence="1">
    <location>
        <begin position="123"/>
        <end position="141"/>
    </location>
</feature>
<accession>A0A268EV87</accession>
<feature type="transmembrane region" description="Helical" evidence="1">
    <location>
        <begin position="32"/>
        <end position="53"/>
    </location>
</feature>
<dbReference type="Proteomes" id="UP000215596">
    <property type="component" value="Unassembled WGS sequence"/>
</dbReference>
<gene>
    <name evidence="3" type="ORF">CHH67_10820</name>
    <name evidence="2" type="ORF">GNP94_12810</name>
</gene>
<feature type="transmembrane region" description="Helical" evidence="1">
    <location>
        <begin position="65"/>
        <end position="87"/>
    </location>
</feature>
<evidence type="ECO:0000256" key="1">
    <source>
        <dbReference type="SAM" id="Phobius"/>
    </source>
</evidence>
<dbReference type="GO" id="GO:0005886">
    <property type="term" value="C:plasma membrane"/>
    <property type="evidence" value="ECO:0007669"/>
    <property type="project" value="TreeGrafter"/>
</dbReference>
<dbReference type="EMBL" id="WOAA01000009">
    <property type="protein sequence ID" value="MUG66885.1"/>
    <property type="molecule type" value="Genomic_DNA"/>
</dbReference>
<dbReference type="RefSeq" id="WP_095265194.1">
    <property type="nucleotide sequence ID" value="NZ_NPBY01000032.1"/>
</dbReference>
<dbReference type="Pfam" id="PF04657">
    <property type="entry name" value="DMT_YdcZ"/>
    <property type="match status" value="1"/>
</dbReference>
<dbReference type="PANTHER" id="PTHR34821">
    <property type="entry name" value="INNER MEMBRANE PROTEIN YDCZ"/>
    <property type="match status" value="1"/>
</dbReference>
<dbReference type="Proteomes" id="UP000435177">
    <property type="component" value="Unassembled WGS sequence"/>
</dbReference>
<keyword evidence="1" id="KW-0472">Membrane</keyword>
<evidence type="ECO:0000313" key="3">
    <source>
        <dbReference type="EMBL" id="PAD77004.1"/>
    </source>
</evidence>
<keyword evidence="5" id="KW-1185">Reference proteome</keyword>
<protein>
    <submittedName>
        <fullName evidence="2">EamA-like transporter family protein</fullName>
    </submittedName>
</protein>
<evidence type="ECO:0000313" key="5">
    <source>
        <dbReference type="Proteomes" id="UP000435177"/>
    </source>
</evidence>
<keyword evidence="1" id="KW-1133">Transmembrane helix</keyword>
<dbReference type="EMBL" id="NPBY01000032">
    <property type="protein sequence ID" value="PAD77004.1"/>
    <property type="molecule type" value="Genomic_DNA"/>
</dbReference>